<organism evidence="1 2">
    <name type="scientific">Tanacetum coccineum</name>
    <dbReference type="NCBI Taxonomy" id="301880"/>
    <lineage>
        <taxon>Eukaryota</taxon>
        <taxon>Viridiplantae</taxon>
        <taxon>Streptophyta</taxon>
        <taxon>Embryophyta</taxon>
        <taxon>Tracheophyta</taxon>
        <taxon>Spermatophyta</taxon>
        <taxon>Magnoliopsida</taxon>
        <taxon>eudicotyledons</taxon>
        <taxon>Gunneridae</taxon>
        <taxon>Pentapetalae</taxon>
        <taxon>asterids</taxon>
        <taxon>campanulids</taxon>
        <taxon>Asterales</taxon>
        <taxon>Asteraceae</taxon>
        <taxon>Asteroideae</taxon>
        <taxon>Anthemideae</taxon>
        <taxon>Anthemidinae</taxon>
        <taxon>Tanacetum</taxon>
    </lineage>
</organism>
<protein>
    <submittedName>
        <fullName evidence="1">Uncharacterized protein</fullName>
    </submittedName>
</protein>
<gene>
    <name evidence="1" type="ORF">Tco_0922107</name>
</gene>
<keyword evidence="2" id="KW-1185">Reference proteome</keyword>
<reference evidence="1" key="2">
    <citation type="submission" date="2022-01" db="EMBL/GenBank/DDBJ databases">
        <authorList>
            <person name="Yamashiro T."/>
            <person name="Shiraishi A."/>
            <person name="Satake H."/>
            <person name="Nakayama K."/>
        </authorList>
    </citation>
    <scope>NUCLEOTIDE SEQUENCE</scope>
</reference>
<evidence type="ECO:0000313" key="2">
    <source>
        <dbReference type="Proteomes" id="UP001151760"/>
    </source>
</evidence>
<accession>A0ABQ5CY76</accession>
<name>A0ABQ5CY76_9ASTR</name>
<feature type="non-terminal residue" evidence="1">
    <location>
        <position position="73"/>
    </location>
</feature>
<reference evidence="1" key="1">
    <citation type="journal article" date="2022" name="Int. J. Mol. Sci.">
        <title>Draft Genome of Tanacetum Coccineum: Genomic Comparison of Closely Related Tanacetum-Family Plants.</title>
        <authorList>
            <person name="Yamashiro T."/>
            <person name="Shiraishi A."/>
            <person name="Nakayama K."/>
            <person name="Satake H."/>
        </authorList>
    </citation>
    <scope>NUCLEOTIDE SEQUENCE</scope>
</reference>
<dbReference type="EMBL" id="BQNB010014726">
    <property type="protein sequence ID" value="GJT31688.1"/>
    <property type="molecule type" value="Genomic_DNA"/>
</dbReference>
<dbReference type="Proteomes" id="UP001151760">
    <property type="component" value="Unassembled WGS sequence"/>
</dbReference>
<proteinExistence type="predicted"/>
<comment type="caution">
    <text evidence="1">The sequence shown here is derived from an EMBL/GenBank/DDBJ whole genome shotgun (WGS) entry which is preliminary data.</text>
</comment>
<evidence type="ECO:0000313" key="1">
    <source>
        <dbReference type="EMBL" id="GJT31688.1"/>
    </source>
</evidence>
<sequence>MKVNKDPHNADLKVEEANIMKEYNSAAQDEEKFLFQQAKIEWLSDGDRTPNSFILFSKKEPIETELILYVMKK</sequence>